<protein>
    <submittedName>
        <fullName evidence="2">Uncharacterized protein</fullName>
    </submittedName>
</protein>
<name>A0A1B0A8D7_GLOPL</name>
<keyword evidence="3" id="KW-1185">Reference proteome</keyword>
<keyword evidence="1" id="KW-1133">Transmembrane helix</keyword>
<dbReference type="VEuPathDB" id="VectorBase:GPAI037528"/>
<evidence type="ECO:0000256" key="1">
    <source>
        <dbReference type="SAM" id="Phobius"/>
    </source>
</evidence>
<feature type="transmembrane region" description="Helical" evidence="1">
    <location>
        <begin position="21"/>
        <end position="41"/>
    </location>
</feature>
<evidence type="ECO:0000313" key="2">
    <source>
        <dbReference type="EnsemblMetazoa" id="GPAI037528-PA"/>
    </source>
</evidence>
<dbReference type="AlphaFoldDB" id="A0A1B0A8D7"/>
<reference evidence="2" key="2">
    <citation type="submission" date="2020-05" db="UniProtKB">
        <authorList>
            <consortium name="EnsemblMetazoa"/>
        </authorList>
    </citation>
    <scope>IDENTIFICATION</scope>
    <source>
        <strain evidence="2">IAEA</strain>
    </source>
</reference>
<keyword evidence="1" id="KW-0812">Transmembrane</keyword>
<dbReference type="EnsemblMetazoa" id="GPAI037528-RA">
    <property type="protein sequence ID" value="GPAI037528-PA"/>
    <property type="gene ID" value="GPAI037528"/>
</dbReference>
<dbReference type="Proteomes" id="UP000092445">
    <property type="component" value="Unassembled WGS sequence"/>
</dbReference>
<keyword evidence="1" id="KW-0472">Membrane</keyword>
<sequence>MLRTKSPQKVVGGGKHICREMALLPLDVCVDLFPIFIVIAFTQNKAILTNSVRALMINEQNLIRLLENYKKKKIDNRALLALYSLTNKRQISELKLWSSPISTIDGYHIGITSLPRSIFTIKNGDGGEDGGIARHKALRDDSRLYTNWEDHSGNN</sequence>
<organism evidence="2 3">
    <name type="scientific">Glossina pallidipes</name>
    <name type="common">Tsetse fly</name>
    <dbReference type="NCBI Taxonomy" id="7398"/>
    <lineage>
        <taxon>Eukaryota</taxon>
        <taxon>Metazoa</taxon>
        <taxon>Ecdysozoa</taxon>
        <taxon>Arthropoda</taxon>
        <taxon>Hexapoda</taxon>
        <taxon>Insecta</taxon>
        <taxon>Pterygota</taxon>
        <taxon>Neoptera</taxon>
        <taxon>Endopterygota</taxon>
        <taxon>Diptera</taxon>
        <taxon>Brachycera</taxon>
        <taxon>Muscomorpha</taxon>
        <taxon>Hippoboscoidea</taxon>
        <taxon>Glossinidae</taxon>
        <taxon>Glossina</taxon>
    </lineage>
</organism>
<evidence type="ECO:0000313" key="3">
    <source>
        <dbReference type="Proteomes" id="UP000092445"/>
    </source>
</evidence>
<accession>A0A1B0A8D7</accession>
<proteinExistence type="predicted"/>
<reference evidence="3" key="1">
    <citation type="submission" date="2014-03" db="EMBL/GenBank/DDBJ databases">
        <authorList>
            <person name="Aksoy S."/>
            <person name="Warren W."/>
            <person name="Wilson R.K."/>
        </authorList>
    </citation>
    <scope>NUCLEOTIDE SEQUENCE [LARGE SCALE GENOMIC DNA]</scope>
    <source>
        <strain evidence="3">IAEA</strain>
    </source>
</reference>